<proteinExistence type="predicted"/>
<dbReference type="EMBL" id="WIXE01018407">
    <property type="protein sequence ID" value="KAK5970940.1"/>
    <property type="molecule type" value="Genomic_DNA"/>
</dbReference>
<accession>A0AAN8F5W0</accession>
<feature type="chain" id="PRO_5042852542" evidence="1">
    <location>
        <begin position="16"/>
        <end position="108"/>
    </location>
</feature>
<evidence type="ECO:0000313" key="2">
    <source>
        <dbReference type="EMBL" id="KAK5970940.1"/>
    </source>
</evidence>
<keyword evidence="1" id="KW-0732">Signal</keyword>
<gene>
    <name evidence="2" type="ORF">GCK32_000964</name>
</gene>
<evidence type="ECO:0000256" key="1">
    <source>
        <dbReference type="SAM" id="SignalP"/>
    </source>
</evidence>
<dbReference type="AlphaFoldDB" id="A0AAN8F5W0"/>
<protein>
    <submittedName>
        <fullName evidence="2">Uncharacterized protein</fullName>
    </submittedName>
</protein>
<organism evidence="2 3">
    <name type="scientific">Trichostrongylus colubriformis</name>
    <name type="common">Black scour worm</name>
    <dbReference type="NCBI Taxonomy" id="6319"/>
    <lineage>
        <taxon>Eukaryota</taxon>
        <taxon>Metazoa</taxon>
        <taxon>Ecdysozoa</taxon>
        <taxon>Nematoda</taxon>
        <taxon>Chromadorea</taxon>
        <taxon>Rhabditida</taxon>
        <taxon>Rhabditina</taxon>
        <taxon>Rhabditomorpha</taxon>
        <taxon>Strongyloidea</taxon>
        <taxon>Trichostrongylidae</taxon>
        <taxon>Trichostrongylus</taxon>
    </lineage>
</organism>
<comment type="caution">
    <text evidence="2">The sequence shown here is derived from an EMBL/GenBank/DDBJ whole genome shotgun (WGS) entry which is preliminary data.</text>
</comment>
<keyword evidence="3" id="KW-1185">Reference proteome</keyword>
<name>A0AAN8F5W0_TRICO</name>
<evidence type="ECO:0000313" key="3">
    <source>
        <dbReference type="Proteomes" id="UP001331761"/>
    </source>
</evidence>
<feature type="signal peptide" evidence="1">
    <location>
        <begin position="1"/>
        <end position="15"/>
    </location>
</feature>
<sequence>MLLLLIMMLVAYSLARIPFLCNEIRYETEQEAEQRQIFEHCTEVCQENGTGPMSCAECRIPYEGYGCLKQRQEVAKNCIPDCDLLLPDRIAHLKCLETCNITKSLHFL</sequence>
<dbReference type="Proteomes" id="UP001331761">
    <property type="component" value="Unassembled WGS sequence"/>
</dbReference>
<reference evidence="2 3" key="1">
    <citation type="submission" date="2019-10" db="EMBL/GenBank/DDBJ databases">
        <title>Assembly and Annotation for the nematode Trichostrongylus colubriformis.</title>
        <authorList>
            <person name="Martin J."/>
        </authorList>
    </citation>
    <scope>NUCLEOTIDE SEQUENCE [LARGE SCALE GENOMIC DNA]</scope>
    <source>
        <strain evidence="2">G859</strain>
        <tissue evidence="2">Whole worm</tissue>
    </source>
</reference>